<dbReference type="SUPFAM" id="SSF101898">
    <property type="entry name" value="NHL repeat"/>
    <property type="match status" value="1"/>
</dbReference>
<sequence length="202" mass="22558">MDRRGFVKVAMAGVFGMAFVPALTFAAYRGSITVIPKLPLEQFDSLGISRPKISIHNPQGELVTFDAQPLIIRRGDNHLYIYFELSRQIDIYTLDGHRVDHISLPNNINRVVDFTVDAEKQLIYVVGRQLSTIDQLSFDGTHLMTIGELAYDAPNRVNGIKSLELNSSGNIVVLCGMRQQQFEYTSSGVLINVSRVANNVFL</sequence>
<comment type="caution">
    <text evidence="1">The sequence shown here is derived from an EMBL/GenBank/DDBJ whole genome shotgun (WGS) entry which is preliminary data.</text>
</comment>
<name>A0AAQ2EUU8_PSEO7</name>
<dbReference type="EMBL" id="PNEL01000025">
    <property type="protein sequence ID" value="TMN77247.1"/>
    <property type="molecule type" value="Genomic_DNA"/>
</dbReference>
<evidence type="ECO:0000313" key="1">
    <source>
        <dbReference type="EMBL" id="TMN77247.1"/>
    </source>
</evidence>
<gene>
    <name evidence="1" type="ORF">CWB74_10735</name>
</gene>
<accession>A0AAQ2EUU8</accession>
<dbReference type="RefSeq" id="WP_017216634.1">
    <property type="nucleotide sequence ID" value="NZ_JASGWW010000001.1"/>
</dbReference>
<dbReference type="Gene3D" id="2.120.10.30">
    <property type="entry name" value="TolB, C-terminal domain"/>
    <property type="match status" value="1"/>
</dbReference>
<dbReference type="InterPro" id="IPR011042">
    <property type="entry name" value="6-blade_b-propeller_TolB-like"/>
</dbReference>
<organism evidence="1 2">
    <name type="scientific">Pseudoalteromonas piscicida</name>
    <dbReference type="NCBI Taxonomy" id="43662"/>
    <lineage>
        <taxon>Bacteria</taxon>
        <taxon>Pseudomonadati</taxon>
        <taxon>Pseudomonadota</taxon>
        <taxon>Gammaproteobacteria</taxon>
        <taxon>Alteromonadales</taxon>
        <taxon>Pseudoalteromonadaceae</taxon>
        <taxon>Pseudoalteromonas</taxon>
    </lineage>
</organism>
<reference evidence="1 2" key="1">
    <citation type="submission" date="2017-12" db="EMBL/GenBank/DDBJ databases">
        <authorList>
            <person name="Paulsen S."/>
            <person name="Gram L.K."/>
        </authorList>
    </citation>
    <scope>NUCLEOTIDE SEQUENCE [LARGE SCALE GENOMIC DNA]</scope>
    <source>
        <strain evidence="1 2">S1607</strain>
    </source>
</reference>
<protein>
    <submittedName>
        <fullName evidence="1">Uncharacterized protein</fullName>
    </submittedName>
</protein>
<proteinExistence type="predicted"/>
<evidence type="ECO:0000313" key="2">
    <source>
        <dbReference type="Proteomes" id="UP000305423"/>
    </source>
</evidence>
<dbReference type="Proteomes" id="UP000305423">
    <property type="component" value="Unassembled WGS sequence"/>
</dbReference>
<dbReference type="AlphaFoldDB" id="A0AAQ2EUU8"/>
<reference evidence="2" key="2">
    <citation type="submission" date="2019-06" db="EMBL/GenBank/DDBJ databases">
        <title>Co-occurence of chitin degradation, pigmentation and bioactivity in marine Pseudoalteromonas.</title>
        <authorList>
            <person name="Sonnenschein E.C."/>
            <person name="Bech P.K."/>
        </authorList>
    </citation>
    <scope>NUCLEOTIDE SEQUENCE [LARGE SCALE GENOMIC DNA]</scope>
    <source>
        <strain evidence="2">S1607</strain>
    </source>
</reference>